<organism evidence="9 10">
    <name type="scientific">Ramularia collo-cygni</name>
    <dbReference type="NCBI Taxonomy" id="112498"/>
    <lineage>
        <taxon>Eukaryota</taxon>
        <taxon>Fungi</taxon>
        <taxon>Dikarya</taxon>
        <taxon>Ascomycota</taxon>
        <taxon>Pezizomycotina</taxon>
        <taxon>Dothideomycetes</taxon>
        <taxon>Dothideomycetidae</taxon>
        <taxon>Mycosphaerellales</taxon>
        <taxon>Mycosphaerellaceae</taxon>
        <taxon>Ramularia</taxon>
    </lineage>
</organism>
<dbReference type="STRING" id="112498.A0A2D3VMA9"/>
<evidence type="ECO:0000256" key="5">
    <source>
        <dbReference type="ARBA" id="ARBA00022777"/>
    </source>
</evidence>
<comment type="pathway">
    <text evidence="2 6">Pyrimidine metabolism; CTP biosynthesis via salvage pathway; CTP from cytidine: step 1/3.</text>
</comment>
<feature type="domain" description="Phosphoribosyltransferase" evidence="8">
    <location>
        <begin position="273"/>
        <end position="454"/>
    </location>
</feature>
<gene>
    <name evidence="9" type="ORF">RCC_10678</name>
</gene>
<dbReference type="InterPro" id="IPR000836">
    <property type="entry name" value="PRTase_dom"/>
</dbReference>
<dbReference type="InterPro" id="IPR000764">
    <property type="entry name" value="Uridine_kinase-like"/>
</dbReference>
<dbReference type="Pfam" id="PF14681">
    <property type="entry name" value="UPRTase"/>
    <property type="match status" value="1"/>
</dbReference>
<dbReference type="RefSeq" id="XP_023631672.1">
    <property type="nucleotide sequence ID" value="XM_023775904.1"/>
</dbReference>
<dbReference type="UniPathway" id="UPA00579">
    <property type="reaction ID" value="UER00640"/>
</dbReference>
<evidence type="ECO:0000256" key="3">
    <source>
        <dbReference type="ARBA" id="ARBA00022679"/>
    </source>
</evidence>
<dbReference type="InterPro" id="IPR029057">
    <property type="entry name" value="PRTase-like"/>
</dbReference>
<proteinExistence type="inferred from homology"/>
<comment type="catalytic activity">
    <reaction evidence="6">
        <text>cytidine + ATP = CMP + ADP + H(+)</text>
        <dbReference type="Rhea" id="RHEA:24674"/>
        <dbReference type="ChEBI" id="CHEBI:15378"/>
        <dbReference type="ChEBI" id="CHEBI:17562"/>
        <dbReference type="ChEBI" id="CHEBI:30616"/>
        <dbReference type="ChEBI" id="CHEBI:60377"/>
        <dbReference type="ChEBI" id="CHEBI:456216"/>
        <dbReference type="EC" id="2.7.1.48"/>
    </reaction>
</comment>
<dbReference type="Pfam" id="PF00485">
    <property type="entry name" value="PRK"/>
    <property type="match status" value="1"/>
</dbReference>
<dbReference type="SUPFAM" id="SSF53271">
    <property type="entry name" value="PRTase-like"/>
    <property type="match status" value="1"/>
</dbReference>
<dbReference type="NCBIfam" id="TIGR00235">
    <property type="entry name" value="udk"/>
    <property type="match status" value="1"/>
</dbReference>
<evidence type="ECO:0000259" key="7">
    <source>
        <dbReference type="Pfam" id="PF00485"/>
    </source>
</evidence>
<dbReference type="EMBL" id="FJUY01000024">
    <property type="protein sequence ID" value="CZT24949.1"/>
    <property type="molecule type" value="Genomic_DNA"/>
</dbReference>
<reference evidence="9 10" key="1">
    <citation type="submission" date="2016-03" db="EMBL/GenBank/DDBJ databases">
        <authorList>
            <person name="Ploux O."/>
        </authorList>
    </citation>
    <scope>NUCLEOTIDE SEQUENCE [LARGE SCALE GENOMIC DNA]</scope>
    <source>
        <strain evidence="9 10">URUG2</strain>
    </source>
</reference>
<keyword evidence="10" id="KW-1185">Reference proteome</keyword>
<keyword evidence="6" id="KW-0067">ATP-binding</keyword>
<keyword evidence="3 6" id="KW-0808">Transferase</keyword>
<dbReference type="GO" id="GO:0044206">
    <property type="term" value="P:UMP salvage"/>
    <property type="evidence" value="ECO:0007669"/>
    <property type="project" value="UniProtKB-UniPathway"/>
</dbReference>
<dbReference type="Gene3D" id="3.40.50.300">
    <property type="entry name" value="P-loop containing nucleotide triphosphate hydrolases"/>
    <property type="match status" value="1"/>
</dbReference>
<dbReference type="CDD" id="cd06223">
    <property type="entry name" value="PRTases_typeI"/>
    <property type="match status" value="1"/>
</dbReference>
<dbReference type="InterPro" id="IPR027417">
    <property type="entry name" value="P-loop_NTPase"/>
</dbReference>
<protein>
    <recommendedName>
        <fullName evidence="6">Uridine kinase</fullName>
        <ecNumber evidence="6">2.7.1.48</ecNumber>
    </recommendedName>
</protein>
<dbReference type="OrthoDB" id="738517at2759"/>
<dbReference type="GO" id="GO:0005524">
    <property type="term" value="F:ATP binding"/>
    <property type="evidence" value="ECO:0007669"/>
    <property type="project" value="UniProtKB-KW"/>
</dbReference>
<comment type="pathway">
    <text evidence="1 6">Pyrimidine metabolism; UMP biosynthesis via salvage pathway; UMP from uridine: step 1/1.</text>
</comment>
<dbReference type="NCBIfam" id="NF004018">
    <property type="entry name" value="PRK05480.1"/>
    <property type="match status" value="1"/>
</dbReference>
<dbReference type="GeneID" id="35605717"/>
<dbReference type="GO" id="GO:0044211">
    <property type="term" value="P:CTP salvage"/>
    <property type="evidence" value="ECO:0007669"/>
    <property type="project" value="UniProtKB-UniPathway"/>
</dbReference>
<keyword evidence="4 6" id="KW-0547">Nucleotide-binding</keyword>
<evidence type="ECO:0000256" key="2">
    <source>
        <dbReference type="ARBA" id="ARBA00004784"/>
    </source>
</evidence>
<dbReference type="EC" id="2.7.1.48" evidence="6"/>
<keyword evidence="5 6" id="KW-0418">Kinase</keyword>
<evidence type="ECO:0000256" key="1">
    <source>
        <dbReference type="ARBA" id="ARBA00004690"/>
    </source>
</evidence>
<dbReference type="InterPro" id="IPR006083">
    <property type="entry name" value="PRK/URK"/>
</dbReference>
<dbReference type="SUPFAM" id="SSF52540">
    <property type="entry name" value="P-loop containing nucleoside triphosphate hydrolases"/>
    <property type="match status" value="1"/>
</dbReference>
<evidence type="ECO:0000256" key="4">
    <source>
        <dbReference type="ARBA" id="ARBA00022741"/>
    </source>
</evidence>
<dbReference type="PRINTS" id="PR00988">
    <property type="entry name" value="URIDINKINASE"/>
</dbReference>
<evidence type="ECO:0000259" key="8">
    <source>
        <dbReference type="Pfam" id="PF14681"/>
    </source>
</evidence>
<evidence type="ECO:0000256" key="6">
    <source>
        <dbReference type="RuleBase" id="RU003825"/>
    </source>
</evidence>
<comment type="catalytic activity">
    <reaction evidence="6">
        <text>uridine + ATP = UMP + ADP + H(+)</text>
        <dbReference type="Rhea" id="RHEA:16825"/>
        <dbReference type="ChEBI" id="CHEBI:15378"/>
        <dbReference type="ChEBI" id="CHEBI:16704"/>
        <dbReference type="ChEBI" id="CHEBI:30616"/>
        <dbReference type="ChEBI" id="CHEBI:57865"/>
        <dbReference type="ChEBI" id="CHEBI:456216"/>
        <dbReference type="EC" id="2.7.1.48"/>
    </reaction>
</comment>
<dbReference type="AlphaFoldDB" id="A0A2D3VMA9"/>
<dbReference type="GO" id="GO:0043771">
    <property type="term" value="F:cytidine kinase activity"/>
    <property type="evidence" value="ECO:0007669"/>
    <property type="project" value="RHEA"/>
</dbReference>
<comment type="similarity">
    <text evidence="6">Belongs to the uridine kinase family.</text>
</comment>
<sequence length="470" mass="52948">MSVPFLELPGALRSYSELKNTQQRDVSPRAHYSPPWANTSIIGVAGSSGSGKTSLSLAIIKELSLPWVVLLSMDSFYKPLTPEQSESAFRNEYDFDAPEAIDFDVLVEKLRDIKAGRKADIPVYSFEKHARLDKTTTIYSPHVLVLEGIFALHDQRVLDLLDLKIFTEAESDLCLSRRLLRDVRERGRDIEGCIKQWFLYVAPNYKKFVEPQRSVADIIVPRGIENKVAINMVCDKVHKTLQEKSAMHQSELRHLGKVSEDTPLSPNIVILQPTNQVRGINTMLMDPGLNREDFIFYFDRLAVMLAEQAYESGLAFKPSRVETPVPGQSYDGLQLDGEVSAVVVLRGGSILETGLKRVIPDCRIGRMLIQTNYRTGEPELHYYKLASDVAEHKRVLLMDPQMSSGGAALMAVRVLLDHGIKEHHIVFVTYMAGKNGLNRLMAVYPTIKVVVCRIVGDMESRWVEERYLGC</sequence>
<accession>A0A2D3VMA9</accession>
<dbReference type="Proteomes" id="UP000225277">
    <property type="component" value="Unassembled WGS sequence"/>
</dbReference>
<dbReference type="UniPathway" id="UPA00574">
    <property type="reaction ID" value="UER00637"/>
</dbReference>
<dbReference type="PANTHER" id="PTHR10285">
    <property type="entry name" value="URIDINE KINASE"/>
    <property type="match status" value="1"/>
</dbReference>
<dbReference type="Gene3D" id="3.40.50.2020">
    <property type="match status" value="1"/>
</dbReference>
<dbReference type="FunFam" id="3.40.50.300:FF:000339">
    <property type="entry name" value="Uridine kinase"/>
    <property type="match status" value="1"/>
</dbReference>
<feature type="domain" description="Phosphoribulokinase/uridine kinase" evidence="7">
    <location>
        <begin position="41"/>
        <end position="229"/>
    </location>
</feature>
<name>A0A2D3VMA9_9PEZI</name>
<dbReference type="CDD" id="cd02023">
    <property type="entry name" value="UMPK"/>
    <property type="match status" value="1"/>
</dbReference>
<evidence type="ECO:0000313" key="10">
    <source>
        <dbReference type="Proteomes" id="UP000225277"/>
    </source>
</evidence>
<evidence type="ECO:0000313" key="9">
    <source>
        <dbReference type="EMBL" id="CZT24949.1"/>
    </source>
</evidence>
<dbReference type="GO" id="GO:0004849">
    <property type="term" value="F:uridine kinase activity"/>
    <property type="evidence" value="ECO:0007669"/>
    <property type="project" value="UniProtKB-EC"/>
</dbReference>